<dbReference type="PANTHER" id="PTHR30420:SF2">
    <property type="entry name" value="N-SUCCINYLARGININE DIHYDROLASE"/>
    <property type="match status" value="1"/>
</dbReference>
<feature type="binding site" evidence="3">
    <location>
        <position position="218"/>
    </location>
    <ligand>
        <name>substrate</name>
    </ligand>
</feature>
<dbReference type="UniPathway" id="UPA00185">
    <property type="reaction ID" value="UER00280"/>
</dbReference>
<evidence type="ECO:0000256" key="1">
    <source>
        <dbReference type="ARBA" id="ARBA00022503"/>
    </source>
</evidence>
<dbReference type="NCBIfam" id="TIGR03241">
    <property type="entry name" value="arg_catab_astB"/>
    <property type="match status" value="1"/>
</dbReference>
<feature type="active site" description="Nucleophile" evidence="3">
    <location>
        <position position="375"/>
    </location>
</feature>
<feature type="binding site" evidence="3">
    <location>
        <begin position="143"/>
        <end position="144"/>
    </location>
    <ligand>
        <name>substrate</name>
    </ligand>
</feature>
<dbReference type="PANTHER" id="PTHR30420">
    <property type="entry name" value="N-SUCCINYLARGININE DIHYDROLASE"/>
    <property type="match status" value="1"/>
</dbReference>
<sequence length="453" mass="49586">MSAQVHRTAIEANFDGLVGPTHNYAGLSFGNVASARNAQKTSNPRQAARQGLMKMRALLDLGLAQGVLPPQERPHLPTLRRLGFTGTDAQILSKARRAAPELLAAAASASAMWAANAATVSPSADTADGRVHFTPANLCSHLHRAIETETTARVLKAIFPDPSLFAHHAPLPATPALGDEGAANHTRLCSEYGAPGLELFVYGRGVFQQPVPQRFPARQTRQACESIARLHELSMPSTYFAQQHPDAIDHGVFHNDVIAVGNREVLLYHEQAFVDAQSLRSWICTHLQGERRPVFIEVAADEVSLDEAVASYLFNSQLVCPPAGGMHLIVARECEEHPRVWAAIQRIVADPANPIDRVHVFDLRQSMNNGGGPACLRLRVVLTDAERAAVNPCAWLTPERADALLAWIDRHYRDRLDPDDLADPQLLEESRTALDELTRLLKLGSLYDFQRTG</sequence>
<reference evidence="5 6" key="1">
    <citation type="submission" date="2016-10" db="EMBL/GenBank/DDBJ databases">
        <authorList>
            <person name="de Groot N.N."/>
        </authorList>
    </citation>
    <scope>NUCLEOTIDE SEQUENCE [LARGE SCALE GENOMIC DNA]</scope>
    <source>
        <strain evidence="5 6">DSM 23609</strain>
    </source>
</reference>
<keyword evidence="1 3" id="KW-0056">Arginine metabolism</keyword>
<evidence type="ECO:0000256" key="4">
    <source>
        <dbReference type="NCBIfam" id="TIGR03241"/>
    </source>
</evidence>
<feature type="active site" evidence="3">
    <location>
        <position position="254"/>
    </location>
</feature>
<feature type="binding site" evidence="3">
    <location>
        <position position="256"/>
    </location>
    <ligand>
        <name>substrate</name>
    </ligand>
</feature>
<feature type="binding site" evidence="3">
    <location>
        <position position="369"/>
    </location>
    <ligand>
        <name>substrate</name>
    </ligand>
</feature>
<keyword evidence="2 3" id="KW-0378">Hydrolase</keyword>
<dbReference type="InterPro" id="IPR037031">
    <property type="entry name" value="AstB_sf"/>
</dbReference>
<dbReference type="SUPFAM" id="SSF55909">
    <property type="entry name" value="Pentein"/>
    <property type="match status" value="1"/>
</dbReference>
<feature type="binding site" evidence="3">
    <location>
        <position position="116"/>
    </location>
    <ligand>
        <name>substrate</name>
    </ligand>
</feature>
<dbReference type="STRING" id="1076937.SAMN04488120_103284"/>
<comment type="pathway">
    <text evidence="3">Amino-acid degradation; L-arginine degradation via AST pathway; L-glutamate and succinate from L-arginine: step 2/5.</text>
</comment>
<gene>
    <name evidence="3" type="primary">astB</name>
    <name evidence="5" type="ORF">SAMN04488120_103284</name>
</gene>
<accession>A0A1I2IIY6</accession>
<dbReference type="Proteomes" id="UP000199771">
    <property type="component" value="Unassembled WGS sequence"/>
</dbReference>
<evidence type="ECO:0000256" key="2">
    <source>
        <dbReference type="ARBA" id="ARBA00022801"/>
    </source>
</evidence>
<feature type="binding site" evidence="3">
    <location>
        <begin position="25"/>
        <end position="34"/>
    </location>
    <ligand>
        <name>substrate</name>
    </ligand>
</feature>
<dbReference type="NCBIfam" id="NF009789">
    <property type="entry name" value="PRK13281.1"/>
    <property type="match status" value="1"/>
</dbReference>
<dbReference type="AlphaFoldDB" id="A0A1I2IIY6"/>
<comment type="function">
    <text evidence="3">Catalyzes the hydrolysis of N(2)-succinylarginine into N(2)-succinylornithine, ammonia and CO(2).</text>
</comment>
<name>A0A1I2IIY6_9GAMM</name>
<dbReference type="GO" id="GO:0019545">
    <property type="term" value="P:L-arginine catabolic process to succinate"/>
    <property type="evidence" value="ECO:0007669"/>
    <property type="project" value="UniProtKB-UniRule"/>
</dbReference>
<keyword evidence="6" id="KW-1185">Reference proteome</keyword>
<dbReference type="GO" id="GO:0019544">
    <property type="term" value="P:L-arginine catabolic process to L-glutamate"/>
    <property type="evidence" value="ECO:0007669"/>
    <property type="project" value="UniProtKB-UniRule"/>
</dbReference>
<organism evidence="5 6">
    <name type="scientific">Fontimonas thermophila</name>
    <dbReference type="NCBI Taxonomy" id="1076937"/>
    <lineage>
        <taxon>Bacteria</taxon>
        <taxon>Pseudomonadati</taxon>
        <taxon>Pseudomonadota</taxon>
        <taxon>Gammaproteobacteria</taxon>
        <taxon>Nevskiales</taxon>
        <taxon>Nevskiaceae</taxon>
        <taxon>Fontimonas</taxon>
    </lineage>
</organism>
<dbReference type="HAMAP" id="MF_01172">
    <property type="entry name" value="AstB"/>
    <property type="match status" value="1"/>
</dbReference>
<comment type="catalytic activity">
    <reaction evidence="3">
        <text>N(2)-succinyl-L-arginine + 2 H2O + 2 H(+) = N(2)-succinyl-L-ornithine + 2 NH4(+) + CO2</text>
        <dbReference type="Rhea" id="RHEA:19533"/>
        <dbReference type="ChEBI" id="CHEBI:15377"/>
        <dbReference type="ChEBI" id="CHEBI:15378"/>
        <dbReference type="ChEBI" id="CHEBI:16526"/>
        <dbReference type="ChEBI" id="CHEBI:28938"/>
        <dbReference type="ChEBI" id="CHEBI:58241"/>
        <dbReference type="ChEBI" id="CHEBI:58514"/>
        <dbReference type="EC" id="3.5.3.23"/>
    </reaction>
</comment>
<evidence type="ECO:0000313" key="6">
    <source>
        <dbReference type="Proteomes" id="UP000199771"/>
    </source>
</evidence>
<dbReference type="Pfam" id="PF04996">
    <property type="entry name" value="AstB"/>
    <property type="match status" value="1"/>
</dbReference>
<dbReference type="EC" id="3.5.3.23" evidence="3 4"/>
<dbReference type="Gene3D" id="3.75.10.20">
    <property type="entry name" value="Succinylarginine dihydrolase"/>
    <property type="match status" value="1"/>
</dbReference>
<feature type="active site" evidence="3">
    <location>
        <position position="180"/>
    </location>
</feature>
<evidence type="ECO:0000313" key="5">
    <source>
        <dbReference type="EMBL" id="SFF40826.1"/>
    </source>
</evidence>
<dbReference type="EMBL" id="FOOC01000003">
    <property type="protein sequence ID" value="SFF40826.1"/>
    <property type="molecule type" value="Genomic_DNA"/>
</dbReference>
<comment type="similarity">
    <text evidence="3">Belongs to the succinylarginine dihydrolase family.</text>
</comment>
<dbReference type="GO" id="GO:0009015">
    <property type="term" value="F:N-succinylarginine dihydrolase activity"/>
    <property type="evidence" value="ECO:0007669"/>
    <property type="project" value="UniProtKB-UniRule"/>
</dbReference>
<dbReference type="InterPro" id="IPR007079">
    <property type="entry name" value="SuccinylArg_d-Hdrlase_AstB"/>
</dbReference>
<dbReference type="RefSeq" id="WP_234981519.1">
    <property type="nucleotide sequence ID" value="NZ_FOOC01000003.1"/>
</dbReference>
<evidence type="ECO:0000256" key="3">
    <source>
        <dbReference type="HAMAP-Rule" id="MF_01172"/>
    </source>
</evidence>
<proteinExistence type="inferred from homology"/>
<protein>
    <recommendedName>
        <fullName evidence="3 4">N-succinylarginine dihydrolase</fullName>
        <ecNumber evidence="3 4">3.5.3.23</ecNumber>
    </recommendedName>
</protein>
<comment type="subunit">
    <text evidence="3">Homodimer.</text>
</comment>